<dbReference type="AlphaFoldDB" id="A0A8G2EVU0"/>
<comment type="caution">
    <text evidence="1">The sequence shown here is derived from an EMBL/GenBank/DDBJ whole genome shotgun (WGS) entry which is preliminary data.</text>
</comment>
<accession>A0A8G2EVU0</accession>
<keyword evidence="2" id="KW-1185">Reference proteome</keyword>
<dbReference type="EMBL" id="FNBW01000003">
    <property type="protein sequence ID" value="SDF44472.1"/>
    <property type="molecule type" value="Genomic_DNA"/>
</dbReference>
<name>A0A8G2EVU0_9PROT</name>
<dbReference type="Proteomes" id="UP000198615">
    <property type="component" value="Unassembled WGS sequence"/>
</dbReference>
<proteinExistence type="predicted"/>
<reference evidence="1 2" key="1">
    <citation type="submission" date="2016-10" db="EMBL/GenBank/DDBJ databases">
        <authorList>
            <person name="Varghese N."/>
            <person name="Submissions S."/>
        </authorList>
    </citation>
    <scope>NUCLEOTIDE SEQUENCE [LARGE SCALE GENOMIC DNA]</scope>
    <source>
        <strain evidence="1 2">DSM 18839</strain>
    </source>
</reference>
<evidence type="ECO:0000313" key="1">
    <source>
        <dbReference type="EMBL" id="SDF44472.1"/>
    </source>
</evidence>
<evidence type="ECO:0000313" key="2">
    <source>
        <dbReference type="Proteomes" id="UP000198615"/>
    </source>
</evidence>
<organism evidence="1 2">
    <name type="scientific">Thalassobaculum litoreum DSM 18839</name>
    <dbReference type="NCBI Taxonomy" id="1123362"/>
    <lineage>
        <taxon>Bacteria</taxon>
        <taxon>Pseudomonadati</taxon>
        <taxon>Pseudomonadota</taxon>
        <taxon>Alphaproteobacteria</taxon>
        <taxon>Rhodospirillales</taxon>
        <taxon>Thalassobaculaceae</taxon>
        <taxon>Thalassobaculum</taxon>
    </lineage>
</organism>
<gene>
    <name evidence="1" type="ORF">SAMN05660686_01380</name>
</gene>
<sequence length="382" mass="41050">MAAHPRLSANMFDASLRAVEHGLVSPLGGTVAVHNAVRCLSRFGDDFRRAMAEGGDLRRTAQSGASRLQRQIVVDVLPSLAQAFDDAARESWRNPGADTKEDAAVGPLDAAALLGALAAWQRASGSGTEASALIKRIGARMAAEATDRVDRFKALQSPEDSPDYRAAMVDLAAMEAMIRVAARLDDRQAMAEVGRLRDHYAKIALLSALTVIDRGGDAADMFVHFDIAAMLVSVEHVVAVISRTLDVVERERTHAHPHVETISEHVVRDFASGLLRLAPNYVRMLKNTVSKTGTAVPEFGFSILRVLLQITRLIRILHHHLPDGGLAEVANKIAADVAELRGKLLDTARNDQLLLARMHEALDALAAAPHIATPPGAGADRS</sequence>
<protein>
    <submittedName>
        <fullName evidence="1">Uncharacterized protein</fullName>
    </submittedName>
</protein>